<protein>
    <submittedName>
        <fullName evidence="1">Uncharacterized protein</fullName>
    </submittedName>
</protein>
<name>A0A1S4AZB5_TOBAC</name>
<proteinExistence type="predicted"/>
<accession>A0A1S4AZB5</accession>
<organism evidence="1">
    <name type="scientific">Nicotiana tabacum</name>
    <name type="common">Common tobacco</name>
    <dbReference type="NCBI Taxonomy" id="4097"/>
    <lineage>
        <taxon>Eukaryota</taxon>
        <taxon>Viridiplantae</taxon>
        <taxon>Streptophyta</taxon>
        <taxon>Embryophyta</taxon>
        <taxon>Tracheophyta</taxon>
        <taxon>Spermatophyta</taxon>
        <taxon>Magnoliopsida</taxon>
        <taxon>eudicotyledons</taxon>
        <taxon>Gunneridae</taxon>
        <taxon>Pentapetalae</taxon>
        <taxon>asterids</taxon>
        <taxon>lamiids</taxon>
        <taxon>Solanales</taxon>
        <taxon>Solanaceae</taxon>
        <taxon>Nicotianoideae</taxon>
        <taxon>Nicotianeae</taxon>
        <taxon>Nicotiana</taxon>
    </lineage>
</organism>
<dbReference type="RefSeq" id="XP_016482007.1">
    <property type="nucleotide sequence ID" value="XM_016626521.1"/>
</dbReference>
<reference evidence="1" key="1">
    <citation type="submission" date="2025-08" db="UniProtKB">
        <authorList>
            <consortium name="RefSeq"/>
        </authorList>
    </citation>
    <scope>IDENTIFICATION</scope>
</reference>
<evidence type="ECO:0000313" key="1">
    <source>
        <dbReference type="RefSeq" id="XP_016482007.1"/>
    </source>
</evidence>
<dbReference type="PaxDb" id="4097-A0A1S4AZB5"/>
<sequence length="147" mass="16567">MTGIMNGTPVTLLYVQWTCLVKQIFPSLRSGILHVSFLLFTAPIFENSDSFSNFVSFWFFVATMRDVELIPDFRGWVDSILKIAPKDQRTWKSISSLHGWKVKTHGFGVRGMTGEVVMAIRMSANVALDLNKARASLPKRKAIGEGW</sequence>
<dbReference type="KEGG" id="nta:107802936"/>
<dbReference type="AlphaFoldDB" id="A0A1S4AZB5"/>
<gene>
    <name evidence="1" type="primary">LOC107802936</name>
</gene>